<proteinExistence type="predicted"/>
<gene>
    <name evidence="3" type="ORF">EMPS_00798</name>
</gene>
<dbReference type="Pfam" id="PF12937">
    <property type="entry name" value="F-box-like"/>
    <property type="match status" value="1"/>
</dbReference>
<evidence type="ECO:0000313" key="3">
    <source>
        <dbReference type="EMBL" id="GJJ68452.1"/>
    </source>
</evidence>
<dbReference type="EMBL" id="BQFW01000001">
    <property type="protein sequence ID" value="GJJ68452.1"/>
    <property type="molecule type" value="Genomic_DNA"/>
</dbReference>
<feature type="region of interest" description="Disordered" evidence="1">
    <location>
        <begin position="89"/>
        <end position="115"/>
    </location>
</feature>
<feature type="region of interest" description="Disordered" evidence="1">
    <location>
        <begin position="685"/>
        <end position="734"/>
    </location>
</feature>
<feature type="domain" description="F-box" evidence="2">
    <location>
        <begin position="1"/>
        <end position="43"/>
    </location>
</feature>
<dbReference type="SUPFAM" id="SSF81383">
    <property type="entry name" value="F-box domain"/>
    <property type="match status" value="1"/>
</dbReference>
<evidence type="ECO:0000259" key="2">
    <source>
        <dbReference type="PROSITE" id="PS50181"/>
    </source>
</evidence>
<organism evidence="3 4">
    <name type="scientific">Entomortierella parvispora</name>
    <dbReference type="NCBI Taxonomy" id="205924"/>
    <lineage>
        <taxon>Eukaryota</taxon>
        <taxon>Fungi</taxon>
        <taxon>Fungi incertae sedis</taxon>
        <taxon>Mucoromycota</taxon>
        <taxon>Mortierellomycotina</taxon>
        <taxon>Mortierellomycetes</taxon>
        <taxon>Mortierellales</taxon>
        <taxon>Mortierellaceae</taxon>
        <taxon>Entomortierella</taxon>
    </lineage>
</organism>
<dbReference type="AlphaFoldDB" id="A0A9P3LS71"/>
<dbReference type="InterPro" id="IPR036047">
    <property type="entry name" value="F-box-like_dom_sf"/>
</dbReference>
<dbReference type="Gene3D" id="1.20.1280.50">
    <property type="match status" value="1"/>
</dbReference>
<evidence type="ECO:0000256" key="1">
    <source>
        <dbReference type="SAM" id="MobiDB-lite"/>
    </source>
</evidence>
<reference evidence="3" key="1">
    <citation type="submission" date="2021-11" db="EMBL/GenBank/DDBJ databases">
        <authorList>
            <person name="Herlambang A."/>
            <person name="Guo Y."/>
            <person name="Takashima Y."/>
            <person name="Nishizawa T."/>
        </authorList>
    </citation>
    <scope>NUCLEOTIDE SEQUENCE</scope>
    <source>
        <strain evidence="3">E1425</strain>
    </source>
</reference>
<reference evidence="3" key="2">
    <citation type="journal article" date="2022" name="Microbiol. Resour. Announc.">
        <title>Whole-Genome Sequence of Entomortierella parvispora E1425, a Mucoromycotan Fungus Associated with Burkholderiaceae-Related Endosymbiotic Bacteria.</title>
        <authorList>
            <person name="Herlambang A."/>
            <person name="Guo Y."/>
            <person name="Takashima Y."/>
            <person name="Narisawa K."/>
            <person name="Ohta H."/>
            <person name="Nishizawa T."/>
        </authorList>
    </citation>
    <scope>NUCLEOTIDE SEQUENCE</scope>
    <source>
        <strain evidence="3">E1425</strain>
    </source>
</reference>
<dbReference type="Proteomes" id="UP000827284">
    <property type="component" value="Unassembled WGS sequence"/>
</dbReference>
<evidence type="ECO:0000313" key="4">
    <source>
        <dbReference type="Proteomes" id="UP000827284"/>
    </source>
</evidence>
<protein>
    <recommendedName>
        <fullName evidence="2">F-box domain-containing protein</fullName>
    </recommendedName>
</protein>
<feature type="compositionally biased region" description="Basic and acidic residues" evidence="1">
    <location>
        <begin position="696"/>
        <end position="708"/>
    </location>
</feature>
<keyword evidence="4" id="KW-1185">Reference proteome</keyword>
<name>A0A9P3LS71_9FUNG</name>
<feature type="compositionally biased region" description="Basic and acidic residues" evidence="1">
    <location>
        <begin position="89"/>
        <end position="101"/>
    </location>
</feature>
<dbReference type="OrthoDB" id="2405803at2759"/>
<comment type="caution">
    <text evidence="3">The sequence shown here is derived from an EMBL/GenBank/DDBJ whole genome shotgun (WGS) entry which is preliminary data.</text>
</comment>
<dbReference type="InterPro" id="IPR001810">
    <property type="entry name" value="F-box_dom"/>
</dbReference>
<feature type="compositionally biased region" description="Acidic residues" evidence="1">
    <location>
        <begin position="709"/>
        <end position="734"/>
    </location>
</feature>
<dbReference type="PROSITE" id="PS50181">
    <property type="entry name" value="FBOX"/>
    <property type="match status" value="1"/>
</dbReference>
<accession>A0A9P3LS71</accession>
<sequence>MENLPPELFLVIVSDLDRKALLSANRACKAWNNLLSPVLWNEVALLRRNKYRHAFKDKAFWEGVRKYGSFIRKLSVQSFDALEPFLQEGKEEEDRGRKEVEEEREGEEDAPRRPGRPYVRHLVELNFSSPMLSRVLLEVYPQGGRGDNLAWFKPLPPRLLLMMKNNPGLEIFNCVNWPITSEWYYKRHFLSSLIAHDLGHALKTLKITVDLIKNDRNNPLFWLLRNLPHVLQELFMTIKSGTSCDIMDGTSGLEFQEIEARSLTFDEAMTEMERYDNERDRQMDLDEEEDATRPMLPLSLKALGLSGCYPLPRPGLDGCSIGSTFVVNDAGTQLVRPAYFLQELERLIQRCRPTLESLTMDMDLEGCLFVTGVQPTEWFGVKELAQLLDRSQGTGPRAGSALQSLSNFTTSKVWDDEDLAELLSLTSSSDDLHSTESWVHPSFSSPSGWRNLTLTRIEDSYVRTSAAILKHVSTLESLTLKLSDGFPSRDLARIFRTSPRLKCLLGIEDNNDPIQEFDDPYLNVALDAQDLLLPLHEIDRFWSTWTEKAAVHPGNRGWIFLNENNYDNSERQCVDLNSWACHDSLEVLQIMIKNVPRPDLTRSQYGGQLSRLRNGTLAHEEYKEPYVAVQVEREICRRLGKMKRLKKLILGIDDRKWKDLSFYRDIPEDRLRDLGIDWPVKAGEANDDNEYGSVNRESEDVSGKGEKNEDGDEERPEEYDEEDDDDSDSEYSDNDFYWEEGLPNDLPLMFHDTGYQYSCLSLSLDAGLEHLAGLKDLEVLGIERMSHRVRLREVQWMVANWPKLRRIEGLAHMGDARCKVPGETEEAVQWLQEHCPWIELGWSPDNMRQGSWTSKDYHMIWY</sequence>